<dbReference type="InterPro" id="IPR016032">
    <property type="entry name" value="Sig_transdc_resp-reg_C-effctor"/>
</dbReference>
<evidence type="ECO:0000256" key="2">
    <source>
        <dbReference type="ARBA" id="ARBA00023125"/>
    </source>
</evidence>
<name>A0A095R604_BURPE</name>
<dbReference type="RefSeq" id="WP_004523677.1">
    <property type="nucleotide sequence ID" value="NZ_CAUYGW010000007.1"/>
</dbReference>
<dbReference type="InterPro" id="IPR058245">
    <property type="entry name" value="NreC/VraR/RcsB-like_REC"/>
</dbReference>
<dbReference type="SUPFAM" id="SSF46894">
    <property type="entry name" value="C-terminal effector domain of the bipartite response regulators"/>
    <property type="match status" value="1"/>
</dbReference>
<dbReference type="PRINTS" id="PR00038">
    <property type="entry name" value="HTHLUXR"/>
</dbReference>
<dbReference type="PROSITE" id="PS00622">
    <property type="entry name" value="HTH_LUXR_1"/>
    <property type="match status" value="1"/>
</dbReference>
<dbReference type="PROSITE" id="PS50043">
    <property type="entry name" value="HTH_LUXR_2"/>
    <property type="match status" value="1"/>
</dbReference>
<dbReference type="Gene3D" id="3.40.50.2300">
    <property type="match status" value="1"/>
</dbReference>
<dbReference type="Pfam" id="PF00072">
    <property type="entry name" value="Response_reg"/>
    <property type="match status" value="1"/>
</dbReference>
<dbReference type="AlphaFoldDB" id="A0A095R604"/>
<dbReference type="Pfam" id="PF00196">
    <property type="entry name" value="GerE"/>
    <property type="match status" value="1"/>
</dbReference>
<accession>A0A095R604</accession>
<dbReference type="CDD" id="cd06170">
    <property type="entry name" value="LuxR_C_like"/>
    <property type="match status" value="1"/>
</dbReference>
<dbReference type="OrthoDB" id="8585266at2"/>
<dbReference type="SMART" id="SM00448">
    <property type="entry name" value="REC"/>
    <property type="match status" value="1"/>
</dbReference>
<keyword evidence="2" id="KW-0238">DNA-binding</keyword>
<sequence>MTAFSIKVIIADDHPAVLTGLLHALAPVSSIEVVSACRNSTELLAALNEHPCDVVISDYSMPDDNFGDGISLFSYVQRRYPGTRLIALTMISNPAIIQNLISHGISTVLSKSDEVGHIIAAVHASYAKGSYLSPTMEAIVNNGHGKTQGGEVSLSPREMEVVRLFTSGLSVNEIANRLKRSKQTISSQKANAMRKLGLNSDIDLLKYALKVKLVEDTTSH</sequence>
<dbReference type="InterPro" id="IPR036388">
    <property type="entry name" value="WH-like_DNA-bd_sf"/>
</dbReference>
<evidence type="ECO:0000256" key="1">
    <source>
        <dbReference type="ARBA" id="ARBA00022553"/>
    </source>
</evidence>
<dbReference type="EMBL" id="JQIM01000009">
    <property type="protein sequence ID" value="KGX11103.1"/>
    <property type="molecule type" value="Genomic_DNA"/>
</dbReference>
<dbReference type="eggNOG" id="COG2197">
    <property type="taxonomic scope" value="Bacteria"/>
</dbReference>
<dbReference type="SMART" id="SM00421">
    <property type="entry name" value="HTH_LUXR"/>
    <property type="match status" value="1"/>
</dbReference>
<dbReference type="InterPro" id="IPR000792">
    <property type="entry name" value="Tscrpt_reg_LuxR_C"/>
</dbReference>
<dbReference type="PROSITE" id="PS50110">
    <property type="entry name" value="RESPONSE_REGULATORY"/>
    <property type="match status" value="1"/>
</dbReference>
<dbReference type="InterPro" id="IPR011006">
    <property type="entry name" value="CheY-like_superfamily"/>
</dbReference>
<gene>
    <name evidence="3" type="ORF">Y036_5005</name>
</gene>
<evidence type="ECO:0000313" key="3">
    <source>
        <dbReference type="EMBL" id="KGX11103.1"/>
    </source>
</evidence>
<dbReference type="GO" id="GO:0000160">
    <property type="term" value="P:phosphorelay signal transduction system"/>
    <property type="evidence" value="ECO:0007669"/>
    <property type="project" value="InterPro"/>
</dbReference>
<evidence type="ECO:0000313" key="4">
    <source>
        <dbReference type="Proteomes" id="UP000030475"/>
    </source>
</evidence>
<comment type="caution">
    <text evidence="3">The sequence shown here is derived from an EMBL/GenBank/DDBJ whole genome shotgun (WGS) entry which is preliminary data.</text>
</comment>
<dbReference type="Proteomes" id="UP000030475">
    <property type="component" value="Unassembled WGS sequence"/>
</dbReference>
<dbReference type="InterPro" id="IPR001789">
    <property type="entry name" value="Sig_transdc_resp-reg_receiver"/>
</dbReference>
<dbReference type="CDD" id="cd17535">
    <property type="entry name" value="REC_NarL-like"/>
    <property type="match status" value="1"/>
</dbReference>
<dbReference type="PANTHER" id="PTHR43214">
    <property type="entry name" value="TWO-COMPONENT RESPONSE REGULATOR"/>
    <property type="match status" value="1"/>
</dbReference>
<protein>
    <submittedName>
        <fullName evidence="3">Bacterial regulatory s, luxR family protein</fullName>
    </submittedName>
</protein>
<dbReference type="InterPro" id="IPR039420">
    <property type="entry name" value="WalR-like"/>
</dbReference>
<dbReference type="SUPFAM" id="SSF52172">
    <property type="entry name" value="CheY-like"/>
    <property type="match status" value="1"/>
</dbReference>
<proteinExistence type="predicted"/>
<dbReference type="Gene3D" id="1.10.10.10">
    <property type="entry name" value="Winged helix-like DNA-binding domain superfamily/Winged helix DNA-binding domain"/>
    <property type="match status" value="1"/>
</dbReference>
<dbReference type="PANTHER" id="PTHR43214:SF17">
    <property type="entry name" value="TRANSCRIPTIONAL REGULATORY PROTEIN RCSB"/>
    <property type="match status" value="1"/>
</dbReference>
<keyword evidence="1" id="KW-0597">Phosphoprotein</keyword>
<dbReference type="GO" id="GO:0003677">
    <property type="term" value="F:DNA binding"/>
    <property type="evidence" value="ECO:0007669"/>
    <property type="project" value="UniProtKB-KW"/>
</dbReference>
<dbReference type="GO" id="GO:0006355">
    <property type="term" value="P:regulation of DNA-templated transcription"/>
    <property type="evidence" value="ECO:0007669"/>
    <property type="project" value="InterPro"/>
</dbReference>
<reference evidence="3 4" key="1">
    <citation type="submission" date="2014-08" db="EMBL/GenBank/DDBJ databases">
        <authorList>
            <person name="Bunnell A."/>
            <person name="Chain P.S."/>
            <person name="Chertkov O."/>
            <person name="Currie B.J."/>
            <person name="Daligault H.E."/>
            <person name="Davenport K.W."/>
            <person name="Davis C."/>
            <person name="Gleasner C.D."/>
            <person name="Johnson S.L."/>
            <person name="Kaestli M."/>
            <person name="Koren S."/>
            <person name="Kunde Y.A."/>
            <person name="Mayo M."/>
            <person name="McMurry K.K."/>
            <person name="Price E.P."/>
            <person name="Reitenga K.G."/>
            <person name="Robison R."/>
            <person name="Rosovitz M.J."/>
            <person name="Sarovich D.S."/>
            <person name="Teshima H."/>
        </authorList>
    </citation>
    <scope>NUCLEOTIDE SEQUENCE [LARGE SCALE GENOMIC DNA]</scope>
    <source>
        <strain evidence="3 4">MSHR44</strain>
    </source>
</reference>
<organism evidence="3 4">
    <name type="scientific">Burkholderia pseudomallei</name>
    <name type="common">Pseudomonas pseudomallei</name>
    <dbReference type="NCBI Taxonomy" id="28450"/>
    <lineage>
        <taxon>Bacteria</taxon>
        <taxon>Pseudomonadati</taxon>
        <taxon>Pseudomonadota</taxon>
        <taxon>Betaproteobacteria</taxon>
        <taxon>Burkholderiales</taxon>
        <taxon>Burkholderiaceae</taxon>
        <taxon>Burkholderia</taxon>
        <taxon>pseudomallei group</taxon>
    </lineage>
</organism>